<dbReference type="RefSeq" id="WP_203750946.1">
    <property type="nucleotide sequence ID" value="NZ_BONK01000004.1"/>
</dbReference>
<keyword evidence="2" id="KW-1133">Transmembrane helix</keyword>
<keyword evidence="2" id="KW-0472">Membrane</keyword>
<organism evidence="4 5">
    <name type="scientific">Cellulomonas chitinilytica</name>
    <dbReference type="NCBI Taxonomy" id="398759"/>
    <lineage>
        <taxon>Bacteria</taxon>
        <taxon>Bacillati</taxon>
        <taxon>Actinomycetota</taxon>
        <taxon>Actinomycetes</taxon>
        <taxon>Micrococcales</taxon>
        <taxon>Cellulomonadaceae</taxon>
        <taxon>Cellulomonas</taxon>
    </lineage>
</organism>
<feature type="region of interest" description="Disordered" evidence="1">
    <location>
        <begin position="101"/>
        <end position="127"/>
    </location>
</feature>
<dbReference type="AlphaFoldDB" id="A0A919P2U3"/>
<reference evidence="4" key="1">
    <citation type="submission" date="2021-01" db="EMBL/GenBank/DDBJ databases">
        <title>Whole genome shotgun sequence of Cellulomonas chitinilytica NBRC 110799.</title>
        <authorList>
            <person name="Komaki H."/>
            <person name="Tamura T."/>
        </authorList>
    </citation>
    <scope>NUCLEOTIDE SEQUENCE</scope>
    <source>
        <strain evidence="4">NBRC 110799</strain>
    </source>
</reference>
<feature type="domain" description="DUF2510" evidence="3">
    <location>
        <begin position="9"/>
        <end position="40"/>
    </location>
</feature>
<evidence type="ECO:0000313" key="4">
    <source>
        <dbReference type="EMBL" id="GIG20863.1"/>
    </source>
</evidence>
<protein>
    <recommendedName>
        <fullName evidence="3">DUF2510 domain-containing protein</fullName>
    </recommendedName>
</protein>
<dbReference type="Pfam" id="PF10708">
    <property type="entry name" value="DUF2510"/>
    <property type="match status" value="1"/>
</dbReference>
<feature type="transmembrane region" description="Helical" evidence="2">
    <location>
        <begin position="198"/>
        <end position="218"/>
    </location>
</feature>
<name>A0A919P2U3_9CELL</name>
<feature type="transmembrane region" description="Helical" evidence="2">
    <location>
        <begin position="230"/>
        <end position="253"/>
    </location>
</feature>
<gene>
    <name evidence="4" type="ORF">Cch01nite_15870</name>
</gene>
<feature type="region of interest" description="Disordered" evidence="1">
    <location>
        <begin position="50"/>
        <end position="75"/>
    </location>
</feature>
<evidence type="ECO:0000259" key="3">
    <source>
        <dbReference type="Pfam" id="PF10708"/>
    </source>
</evidence>
<feature type="compositionally biased region" description="Gly residues" evidence="1">
    <location>
        <begin position="107"/>
        <end position="121"/>
    </location>
</feature>
<dbReference type="EMBL" id="BONK01000004">
    <property type="protein sequence ID" value="GIG20863.1"/>
    <property type="molecule type" value="Genomic_DNA"/>
</dbReference>
<evidence type="ECO:0000256" key="1">
    <source>
        <dbReference type="SAM" id="MobiDB-lite"/>
    </source>
</evidence>
<feature type="transmembrane region" description="Helical" evidence="2">
    <location>
        <begin position="174"/>
        <end position="192"/>
    </location>
</feature>
<dbReference type="Proteomes" id="UP000632740">
    <property type="component" value="Unassembled WGS sequence"/>
</dbReference>
<keyword evidence="2" id="KW-0812">Transmembrane</keyword>
<proteinExistence type="predicted"/>
<dbReference type="InterPro" id="IPR018929">
    <property type="entry name" value="DUF2510"/>
</dbReference>
<accession>A0A919P2U3</accession>
<evidence type="ECO:0000313" key="5">
    <source>
        <dbReference type="Proteomes" id="UP000632740"/>
    </source>
</evidence>
<sequence length="342" mass="33544">MDGETGVPAGWYDDGTTPGVRRWYDGSTWTEHVRPVDGPVATPAAPARHVGQVAPQPTGPVAAASQGWSPGTLDPSLDLPPVTHDAAVPAWAGAQHTPVESTIRTYGGPGAPVGRPGGGVSPGAAAPGAPVGFGTPVGFGSTSGFGTPVGFGSPAGIGGLGDAGHHRSWSIGQFWAGLGVLTLGGVTGLLAGGSHGGVVWTGGLVTGTVLLVRAGLSFRSARAAGAPAPSGPGMVVAALGTLVAVVVGVSGLLHSTSGLGVGPFRGLPGPVAGSCWRTVSEAASRADVSEVVEVRCSGVHDFTARLATPDPAACQLLTETLLDLDDGTYLCLVPTSTGGSPT</sequence>
<keyword evidence="5" id="KW-1185">Reference proteome</keyword>
<comment type="caution">
    <text evidence="4">The sequence shown here is derived from an EMBL/GenBank/DDBJ whole genome shotgun (WGS) entry which is preliminary data.</text>
</comment>
<evidence type="ECO:0000256" key="2">
    <source>
        <dbReference type="SAM" id="Phobius"/>
    </source>
</evidence>